<dbReference type="AlphaFoldDB" id="A0A1Y6LYP4"/>
<evidence type="ECO:0000256" key="1">
    <source>
        <dbReference type="SAM" id="MobiDB-lite"/>
    </source>
</evidence>
<evidence type="ECO:0000313" key="2">
    <source>
        <dbReference type="EMBL" id="SMY28538.1"/>
    </source>
</evidence>
<feature type="compositionally biased region" description="Basic residues" evidence="1">
    <location>
        <begin position="88"/>
        <end position="101"/>
    </location>
</feature>
<protein>
    <submittedName>
        <fullName evidence="2">Uncharacterized protein</fullName>
    </submittedName>
</protein>
<dbReference type="Proteomes" id="UP000215453">
    <property type="component" value="Chromosome 10"/>
</dbReference>
<name>A0A1Y6LYP4_ZYMTR</name>
<evidence type="ECO:0000313" key="3">
    <source>
        <dbReference type="Proteomes" id="UP000215453"/>
    </source>
</evidence>
<dbReference type="EMBL" id="LT882685">
    <property type="protein sequence ID" value="SMY28538.1"/>
    <property type="molecule type" value="Genomic_DNA"/>
</dbReference>
<organism evidence="2 3">
    <name type="scientific">Zymoseptoria tritici ST99CH_1A5</name>
    <dbReference type="NCBI Taxonomy" id="1276529"/>
    <lineage>
        <taxon>Eukaryota</taxon>
        <taxon>Fungi</taxon>
        <taxon>Dikarya</taxon>
        <taxon>Ascomycota</taxon>
        <taxon>Pezizomycotina</taxon>
        <taxon>Dothideomycetes</taxon>
        <taxon>Dothideomycetidae</taxon>
        <taxon>Mycosphaerellales</taxon>
        <taxon>Mycosphaerellaceae</taxon>
        <taxon>Zymoseptoria</taxon>
    </lineage>
</organism>
<feature type="compositionally biased region" description="Low complexity" evidence="1">
    <location>
        <begin position="65"/>
        <end position="87"/>
    </location>
</feature>
<feature type="region of interest" description="Disordered" evidence="1">
    <location>
        <begin position="153"/>
        <end position="173"/>
    </location>
</feature>
<feature type="region of interest" description="Disordered" evidence="1">
    <location>
        <begin position="65"/>
        <end position="106"/>
    </location>
</feature>
<sequence length="299" mass="33890">MFFEETPWFPPGYQLSRSHPLSTPIFNPTAFHKRNERIMAPTVTPRRSTRNKTVSEATVKKVAKVTKSTPATKKAATTKKTPTTKKVTTTKKKPTTKKPTTKKPLPKDQTVAHYASLNVVALPPILLFQHTHNSNIFQKDDTFTHPLAPKPTSTLKNPLPTNNNITHGQSQTATPKKMFPYLYPPLEPDYVPPPLPFLPQTTPLTRSPQEPKWQPMWGTWPTAPKQGPKACTFDKYYFFSFLGDAPRAQRALESLCKSLEESGFGGDVEKANKPLFDARDVLREWTEWRDSIPPDEYSY</sequence>
<gene>
    <name evidence="2" type="ORF">ZT1A5_G9983</name>
</gene>
<proteinExistence type="predicted"/>
<reference evidence="2 3" key="1">
    <citation type="submission" date="2016-10" db="EMBL/GenBank/DDBJ databases">
        <authorList>
            <person name="Varghese N."/>
        </authorList>
    </citation>
    <scope>NUCLEOTIDE SEQUENCE [LARGE SCALE GENOMIC DNA]</scope>
</reference>
<accession>A0A1Y6LYP4</accession>